<dbReference type="Proteomes" id="UP000468650">
    <property type="component" value="Unassembled WGS sequence"/>
</dbReference>
<gene>
    <name evidence="11 12" type="primary">crcB</name>
    <name evidence="11" type="synonym">fluC</name>
    <name evidence="12" type="ORF">F8C67_07250</name>
</gene>
<evidence type="ECO:0000313" key="12">
    <source>
        <dbReference type="EMBL" id="KAB2810376.1"/>
    </source>
</evidence>
<evidence type="ECO:0000256" key="10">
    <source>
        <dbReference type="ARBA" id="ARBA00035585"/>
    </source>
</evidence>
<organism evidence="12 13">
    <name type="scientific">Phaeocystidibacter luteus</name>
    <dbReference type="NCBI Taxonomy" id="911197"/>
    <lineage>
        <taxon>Bacteria</taxon>
        <taxon>Pseudomonadati</taxon>
        <taxon>Bacteroidota</taxon>
        <taxon>Flavobacteriia</taxon>
        <taxon>Flavobacteriales</taxon>
        <taxon>Phaeocystidibacteraceae</taxon>
        <taxon>Phaeocystidibacter</taxon>
    </lineage>
</organism>
<dbReference type="PANTHER" id="PTHR28259">
    <property type="entry name" value="FLUORIDE EXPORT PROTEIN 1-RELATED"/>
    <property type="match status" value="1"/>
</dbReference>
<evidence type="ECO:0000256" key="3">
    <source>
        <dbReference type="ARBA" id="ARBA00022519"/>
    </source>
</evidence>
<keyword evidence="3" id="KW-0997">Cell inner membrane</keyword>
<comment type="subcellular location">
    <subcellularLocation>
        <location evidence="1 11">Cell membrane</location>
        <topology evidence="1 11">Multi-pass membrane protein</topology>
    </subcellularLocation>
</comment>
<comment type="function">
    <text evidence="11">Fluoride-specific ion channel. Important for reducing fluoride concentration in the cell, thus reducing its toxicity.</text>
</comment>
<dbReference type="GO" id="GO:0062054">
    <property type="term" value="F:fluoride channel activity"/>
    <property type="evidence" value="ECO:0007669"/>
    <property type="project" value="UniProtKB-UniRule"/>
</dbReference>
<dbReference type="EMBL" id="WBVO01000004">
    <property type="protein sequence ID" value="KAB2810376.1"/>
    <property type="molecule type" value="Genomic_DNA"/>
</dbReference>
<evidence type="ECO:0000313" key="13">
    <source>
        <dbReference type="Proteomes" id="UP000468650"/>
    </source>
</evidence>
<feature type="binding site" evidence="11">
    <location>
        <position position="75"/>
    </location>
    <ligand>
        <name>Na(+)</name>
        <dbReference type="ChEBI" id="CHEBI:29101"/>
        <note>structural</note>
    </ligand>
</feature>
<keyword evidence="11" id="KW-0915">Sodium</keyword>
<protein>
    <recommendedName>
        <fullName evidence="11">Fluoride-specific ion channel FluC</fullName>
    </recommendedName>
</protein>
<evidence type="ECO:0000256" key="4">
    <source>
        <dbReference type="ARBA" id="ARBA00022692"/>
    </source>
</evidence>
<feature type="transmembrane region" description="Helical" evidence="11">
    <location>
        <begin position="32"/>
        <end position="53"/>
    </location>
</feature>
<dbReference type="GO" id="GO:0140114">
    <property type="term" value="P:cellular detoxification of fluoride"/>
    <property type="evidence" value="ECO:0007669"/>
    <property type="project" value="UniProtKB-UniRule"/>
</dbReference>
<evidence type="ECO:0000256" key="9">
    <source>
        <dbReference type="ARBA" id="ARBA00035120"/>
    </source>
</evidence>
<feature type="transmembrane region" description="Helical" evidence="11">
    <location>
        <begin position="65"/>
        <end position="85"/>
    </location>
</feature>
<evidence type="ECO:0000256" key="8">
    <source>
        <dbReference type="ARBA" id="ARBA00023303"/>
    </source>
</evidence>
<feature type="transmembrane region" description="Helical" evidence="11">
    <location>
        <begin position="97"/>
        <end position="118"/>
    </location>
</feature>
<evidence type="ECO:0000256" key="7">
    <source>
        <dbReference type="ARBA" id="ARBA00023136"/>
    </source>
</evidence>
<dbReference type="PANTHER" id="PTHR28259:SF1">
    <property type="entry name" value="FLUORIDE EXPORT PROTEIN 1-RELATED"/>
    <property type="match status" value="1"/>
</dbReference>
<dbReference type="GO" id="GO:0005886">
    <property type="term" value="C:plasma membrane"/>
    <property type="evidence" value="ECO:0007669"/>
    <property type="project" value="UniProtKB-SubCell"/>
</dbReference>
<accession>A0A6N6RGS4</accession>
<keyword evidence="7 11" id="KW-0472">Membrane</keyword>
<dbReference type="HAMAP" id="MF_00454">
    <property type="entry name" value="FluC"/>
    <property type="match status" value="1"/>
</dbReference>
<name>A0A6N6RGS4_9FLAO</name>
<keyword evidence="6 11" id="KW-0406">Ion transport</keyword>
<evidence type="ECO:0000256" key="2">
    <source>
        <dbReference type="ARBA" id="ARBA00022475"/>
    </source>
</evidence>
<evidence type="ECO:0000256" key="1">
    <source>
        <dbReference type="ARBA" id="ARBA00004651"/>
    </source>
</evidence>
<dbReference type="AlphaFoldDB" id="A0A6N6RGS4"/>
<comment type="similarity">
    <text evidence="9 11">Belongs to the fluoride channel Fluc/FEX (TC 1.A.43) family.</text>
</comment>
<proteinExistence type="inferred from homology"/>
<dbReference type="InterPro" id="IPR003691">
    <property type="entry name" value="FluC"/>
</dbReference>
<sequence length="124" mass="13316">MNYLYVFLGGGIGSMLRYGISVFTIRNVEQKWAPLAGTFGANILACILLAILVKGEQSGALSRPAFLLLGTGLCGGFSTFSTFSLETFAFWSRGDHAWAIANVLVSVTLGFAAMWLLLKSWPSA</sequence>
<dbReference type="Pfam" id="PF02537">
    <property type="entry name" value="CRCB"/>
    <property type="match status" value="1"/>
</dbReference>
<keyword evidence="13" id="KW-1185">Reference proteome</keyword>
<comment type="catalytic activity">
    <reaction evidence="10">
        <text>fluoride(in) = fluoride(out)</text>
        <dbReference type="Rhea" id="RHEA:76159"/>
        <dbReference type="ChEBI" id="CHEBI:17051"/>
    </reaction>
    <physiologicalReaction direction="left-to-right" evidence="10">
        <dbReference type="Rhea" id="RHEA:76160"/>
    </physiologicalReaction>
</comment>
<evidence type="ECO:0000256" key="5">
    <source>
        <dbReference type="ARBA" id="ARBA00022989"/>
    </source>
</evidence>
<evidence type="ECO:0000256" key="6">
    <source>
        <dbReference type="ARBA" id="ARBA00023065"/>
    </source>
</evidence>
<dbReference type="GO" id="GO:0046872">
    <property type="term" value="F:metal ion binding"/>
    <property type="evidence" value="ECO:0007669"/>
    <property type="project" value="UniProtKB-KW"/>
</dbReference>
<dbReference type="RefSeq" id="WP_151667165.1">
    <property type="nucleotide sequence ID" value="NZ_WBVO01000004.1"/>
</dbReference>
<keyword evidence="11" id="KW-0479">Metal-binding</keyword>
<keyword evidence="5 11" id="KW-1133">Transmembrane helix</keyword>
<keyword evidence="8 11" id="KW-0407">Ion channel</keyword>
<evidence type="ECO:0000256" key="11">
    <source>
        <dbReference type="HAMAP-Rule" id="MF_00454"/>
    </source>
</evidence>
<keyword evidence="2 11" id="KW-1003">Cell membrane</keyword>
<feature type="binding site" evidence="11">
    <location>
        <position position="78"/>
    </location>
    <ligand>
        <name>Na(+)</name>
        <dbReference type="ChEBI" id="CHEBI:29101"/>
        <note>structural</note>
    </ligand>
</feature>
<keyword evidence="11" id="KW-0813">Transport</keyword>
<dbReference type="OrthoDB" id="9815830at2"/>
<reference evidence="12 13" key="1">
    <citation type="submission" date="2019-09" db="EMBL/GenBank/DDBJ databases">
        <title>Genomes of family Cryomorphaceae.</title>
        <authorList>
            <person name="Bowman J.P."/>
        </authorList>
    </citation>
    <scope>NUCLEOTIDE SEQUENCE [LARGE SCALE GENOMIC DNA]</scope>
    <source>
        <strain evidence="12 13">LMG 25704</strain>
    </source>
</reference>
<comment type="activity regulation">
    <text evidence="11">Na(+) is not transported, but it plays an essential structural role and its presence is essential for fluoride channel function.</text>
</comment>
<dbReference type="NCBIfam" id="TIGR00494">
    <property type="entry name" value="crcB"/>
    <property type="match status" value="1"/>
</dbReference>
<comment type="caution">
    <text evidence="12">The sequence shown here is derived from an EMBL/GenBank/DDBJ whole genome shotgun (WGS) entry which is preliminary data.</text>
</comment>
<feature type="transmembrane region" description="Helical" evidence="11">
    <location>
        <begin position="6"/>
        <end position="25"/>
    </location>
</feature>
<keyword evidence="4 11" id="KW-0812">Transmembrane</keyword>